<keyword evidence="5 9" id="KW-1133">Transmembrane helix</keyword>
<dbReference type="GO" id="GO:0022857">
    <property type="term" value="F:transmembrane transporter activity"/>
    <property type="evidence" value="ECO:0007669"/>
    <property type="project" value="InterPro"/>
</dbReference>
<evidence type="ECO:0000313" key="11">
    <source>
        <dbReference type="EMBL" id="MBD9721701.1"/>
    </source>
</evidence>
<evidence type="ECO:0000256" key="5">
    <source>
        <dbReference type="ARBA" id="ARBA00022989"/>
    </source>
</evidence>
<feature type="transmembrane region" description="Helical" evidence="9">
    <location>
        <begin position="100"/>
        <end position="119"/>
    </location>
</feature>
<feature type="transmembrane region" description="Helical" evidence="9">
    <location>
        <begin position="221"/>
        <end position="239"/>
    </location>
</feature>
<protein>
    <submittedName>
        <fullName evidence="11">MFS transporter</fullName>
    </submittedName>
</protein>
<dbReference type="PROSITE" id="PS00216">
    <property type="entry name" value="SUGAR_TRANSPORT_1"/>
    <property type="match status" value="1"/>
</dbReference>
<accession>A0A927KYN4</accession>
<dbReference type="RefSeq" id="WP_192358610.1">
    <property type="nucleotide sequence ID" value="NZ_CP119182.1"/>
</dbReference>
<feature type="transmembrane region" description="Helical" evidence="9">
    <location>
        <begin position="458"/>
        <end position="477"/>
    </location>
</feature>
<dbReference type="InterPro" id="IPR020846">
    <property type="entry name" value="MFS_dom"/>
</dbReference>
<dbReference type="GO" id="GO:0005886">
    <property type="term" value="C:plasma membrane"/>
    <property type="evidence" value="ECO:0007669"/>
    <property type="project" value="UniProtKB-SubCell"/>
</dbReference>
<organism evidence="11 12">
    <name type="scientific">Streptomyces caniscabiei</name>
    <dbReference type="NCBI Taxonomy" id="2746961"/>
    <lineage>
        <taxon>Bacteria</taxon>
        <taxon>Bacillati</taxon>
        <taxon>Actinomycetota</taxon>
        <taxon>Actinomycetes</taxon>
        <taxon>Kitasatosporales</taxon>
        <taxon>Streptomycetaceae</taxon>
        <taxon>Streptomyces</taxon>
    </lineage>
</organism>
<dbReference type="Proteomes" id="UP000661025">
    <property type="component" value="Unassembled WGS sequence"/>
</dbReference>
<name>A0A927KYN4_9ACTN</name>
<dbReference type="InterPro" id="IPR011701">
    <property type="entry name" value="MFS"/>
</dbReference>
<feature type="transmembrane region" description="Helical" evidence="9">
    <location>
        <begin position="68"/>
        <end position="88"/>
    </location>
</feature>
<feature type="transmembrane region" description="Helical" evidence="9">
    <location>
        <begin position="382"/>
        <end position="405"/>
    </location>
</feature>
<feature type="transmembrane region" description="Helical" evidence="9">
    <location>
        <begin position="245"/>
        <end position="267"/>
    </location>
</feature>
<evidence type="ECO:0000256" key="3">
    <source>
        <dbReference type="ARBA" id="ARBA00022475"/>
    </source>
</evidence>
<gene>
    <name evidence="11" type="ORF">IHE70_00300</name>
</gene>
<feature type="transmembrane region" description="Helical" evidence="9">
    <location>
        <begin position="288"/>
        <end position="312"/>
    </location>
</feature>
<evidence type="ECO:0000256" key="7">
    <source>
        <dbReference type="ARBA" id="ARBA00023251"/>
    </source>
</evidence>
<dbReference type="PANTHER" id="PTHR42718:SF46">
    <property type="entry name" value="BLR6921 PROTEIN"/>
    <property type="match status" value="1"/>
</dbReference>
<feature type="transmembrane region" description="Helical" evidence="9">
    <location>
        <begin position="125"/>
        <end position="147"/>
    </location>
</feature>
<dbReference type="Gene3D" id="1.20.1720.10">
    <property type="entry name" value="Multidrug resistance protein D"/>
    <property type="match status" value="1"/>
</dbReference>
<dbReference type="InterPro" id="IPR036259">
    <property type="entry name" value="MFS_trans_sf"/>
</dbReference>
<keyword evidence="4 9" id="KW-0812">Transmembrane</keyword>
<dbReference type="Pfam" id="PF07690">
    <property type="entry name" value="MFS_1"/>
    <property type="match status" value="1"/>
</dbReference>
<feature type="region of interest" description="Disordered" evidence="8">
    <location>
        <begin position="1"/>
        <end position="27"/>
    </location>
</feature>
<proteinExistence type="predicted"/>
<dbReference type="SUPFAM" id="SSF103473">
    <property type="entry name" value="MFS general substrate transporter"/>
    <property type="match status" value="1"/>
</dbReference>
<dbReference type="GO" id="GO:0046677">
    <property type="term" value="P:response to antibiotic"/>
    <property type="evidence" value="ECO:0007669"/>
    <property type="project" value="UniProtKB-KW"/>
</dbReference>
<keyword evidence="6 9" id="KW-0472">Membrane</keyword>
<evidence type="ECO:0000256" key="9">
    <source>
        <dbReference type="SAM" id="Phobius"/>
    </source>
</evidence>
<evidence type="ECO:0000259" key="10">
    <source>
        <dbReference type="PROSITE" id="PS50850"/>
    </source>
</evidence>
<evidence type="ECO:0000313" key="12">
    <source>
        <dbReference type="Proteomes" id="UP000661025"/>
    </source>
</evidence>
<evidence type="ECO:0000256" key="4">
    <source>
        <dbReference type="ARBA" id="ARBA00022692"/>
    </source>
</evidence>
<dbReference type="GeneID" id="79929488"/>
<dbReference type="PANTHER" id="PTHR42718">
    <property type="entry name" value="MAJOR FACILITATOR SUPERFAMILY MULTIDRUG TRANSPORTER MFSC"/>
    <property type="match status" value="1"/>
</dbReference>
<evidence type="ECO:0000256" key="1">
    <source>
        <dbReference type="ARBA" id="ARBA00004651"/>
    </source>
</evidence>
<feature type="transmembrane region" description="Helical" evidence="9">
    <location>
        <begin position="352"/>
        <end position="370"/>
    </location>
</feature>
<comment type="caution">
    <text evidence="11">The sequence shown here is derived from an EMBL/GenBank/DDBJ whole genome shotgun (WGS) entry which is preliminary data.</text>
</comment>
<dbReference type="InterPro" id="IPR005829">
    <property type="entry name" value="Sugar_transporter_CS"/>
</dbReference>
<feature type="transmembrane region" description="Helical" evidence="9">
    <location>
        <begin position="188"/>
        <end position="209"/>
    </location>
</feature>
<feature type="domain" description="Major facilitator superfamily (MFS) profile" evidence="10">
    <location>
        <begin position="34"/>
        <end position="485"/>
    </location>
</feature>
<comment type="subcellular location">
    <subcellularLocation>
        <location evidence="1">Cell membrane</location>
        <topology evidence="1">Multi-pass membrane protein</topology>
    </subcellularLocation>
</comment>
<feature type="transmembrane region" description="Helical" evidence="9">
    <location>
        <begin position="324"/>
        <end position="345"/>
    </location>
</feature>
<feature type="transmembrane region" description="Helical" evidence="9">
    <location>
        <begin position="159"/>
        <end position="182"/>
    </location>
</feature>
<dbReference type="CDD" id="cd17321">
    <property type="entry name" value="MFS_MMR_MDR_like"/>
    <property type="match status" value="1"/>
</dbReference>
<keyword evidence="2" id="KW-0813">Transport</keyword>
<evidence type="ECO:0000256" key="2">
    <source>
        <dbReference type="ARBA" id="ARBA00022448"/>
    </source>
</evidence>
<feature type="transmembrane region" description="Helical" evidence="9">
    <location>
        <begin position="417"/>
        <end position="438"/>
    </location>
</feature>
<keyword evidence="3" id="KW-1003">Cell membrane</keyword>
<dbReference type="Gene3D" id="1.20.1250.20">
    <property type="entry name" value="MFS general substrate transporter like domains"/>
    <property type="match status" value="1"/>
</dbReference>
<evidence type="ECO:0000256" key="6">
    <source>
        <dbReference type="ARBA" id="ARBA00023136"/>
    </source>
</evidence>
<dbReference type="AlphaFoldDB" id="A0A927KYN4"/>
<dbReference type="PROSITE" id="PS50850">
    <property type="entry name" value="MFS"/>
    <property type="match status" value="1"/>
</dbReference>
<sequence length="493" mass="50162">MTNDITPSRSGAVDAGSPASGTAAKAGGRGPWAMFSVLALIEFMSVMDASVVNIALPAIRDDLGFSTTGLAWVVDAYLLGFAGFLLLAGRAADVVGRRRLFTAGVALFTLASLGCGLAADDWQLVVARLLQGLGAALVTPAALALITDIFPEGPDRNKALGLFMGMGGVAAPVGLVLGGLLTTAGWEWIFIINVPIGIGILLAALRLLPATGPQTDARLDVVGAVTATGGLLLLIFAIARGGAEGWGSAATLAGFAGAAALLVGFVVRQRTAADPVLPSVLLRMRSLVIGNVAFALVGTLLISTFFVITIYLQQVRGYEPAKAGLSYVPIPLAMLAGTQVAPRVLRFGPQNVLMGGVLVQALALAAWATVIDVDAGYVTGFLLPAVLWSFGLGVSIVSSFVVCTMGLTGPIAGAGSGLATTTYQAGGAIGLAGLVAIADARTHAVADSREPLEALVSGYQFALWCSVAVALVAALLTRFIRFDAQPHTGAQPS</sequence>
<evidence type="ECO:0000256" key="8">
    <source>
        <dbReference type="SAM" id="MobiDB-lite"/>
    </source>
</evidence>
<reference evidence="11" key="1">
    <citation type="submission" date="2020-09" db="EMBL/GenBank/DDBJ databases">
        <title>Streptomyces canutascabiei sp. nov., which causes potato common scab and is distributed across the world.</title>
        <authorList>
            <person name="Nguyen H.P."/>
            <person name="Weisberg A.J."/>
            <person name="Chang J.H."/>
            <person name="Clarke C.R."/>
        </authorList>
    </citation>
    <scope>NUCLEOTIDE SEQUENCE</scope>
    <source>
        <strain evidence="11">ID-01-6.2a</strain>
    </source>
</reference>
<feature type="transmembrane region" description="Helical" evidence="9">
    <location>
        <begin position="32"/>
        <end position="56"/>
    </location>
</feature>
<dbReference type="EMBL" id="JACYXT010000001">
    <property type="protein sequence ID" value="MBD9721701.1"/>
    <property type="molecule type" value="Genomic_DNA"/>
</dbReference>
<keyword evidence="7" id="KW-0046">Antibiotic resistance</keyword>